<evidence type="ECO:0000313" key="2">
    <source>
        <dbReference type="EMBL" id="PUB12464.1"/>
    </source>
</evidence>
<dbReference type="Pfam" id="PF02566">
    <property type="entry name" value="OsmC"/>
    <property type="match status" value="1"/>
</dbReference>
<proteinExistence type="predicted"/>
<name>A0A2T6KC38_9RHOB</name>
<dbReference type="PANTHER" id="PTHR35368:SF1">
    <property type="entry name" value="HYDROPEROXIDE REDUCTASE"/>
    <property type="match status" value="1"/>
</dbReference>
<keyword evidence="3" id="KW-1185">Reference proteome</keyword>
<dbReference type="OrthoDB" id="1433018at2"/>
<organism evidence="2 3">
    <name type="scientific">Yoonia sediminilitoris</name>
    <dbReference type="NCBI Taxonomy" id="1286148"/>
    <lineage>
        <taxon>Bacteria</taxon>
        <taxon>Pseudomonadati</taxon>
        <taxon>Pseudomonadota</taxon>
        <taxon>Alphaproteobacteria</taxon>
        <taxon>Rhodobacterales</taxon>
        <taxon>Paracoccaceae</taxon>
        <taxon>Yoonia</taxon>
    </lineage>
</organism>
<accession>A0A2T6KC38</accession>
<feature type="region of interest" description="Disordered" evidence="1">
    <location>
        <begin position="53"/>
        <end position="73"/>
    </location>
</feature>
<evidence type="ECO:0000256" key="1">
    <source>
        <dbReference type="SAM" id="MobiDB-lite"/>
    </source>
</evidence>
<comment type="caution">
    <text evidence="2">The sequence shown here is derived from an EMBL/GenBank/DDBJ whole genome shotgun (WGS) entry which is preliminary data.</text>
</comment>
<protein>
    <submittedName>
        <fullName evidence="2">Putative OsmC-like protein</fullName>
    </submittedName>
</protein>
<dbReference type="Proteomes" id="UP000244523">
    <property type="component" value="Unassembled WGS sequence"/>
</dbReference>
<dbReference type="SUPFAM" id="SSF82784">
    <property type="entry name" value="OsmC-like"/>
    <property type="match status" value="1"/>
</dbReference>
<dbReference type="InterPro" id="IPR003718">
    <property type="entry name" value="OsmC/Ohr_fam"/>
</dbReference>
<reference evidence="2 3" key="1">
    <citation type="submission" date="2018-04" db="EMBL/GenBank/DDBJ databases">
        <title>Genomic Encyclopedia of Archaeal and Bacterial Type Strains, Phase II (KMG-II): from individual species to whole genera.</title>
        <authorList>
            <person name="Goeker M."/>
        </authorList>
    </citation>
    <scope>NUCLEOTIDE SEQUENCE [LARGE SCALE GENOMIC DNA]</scope>
    <source>
        <strain evidence="2 3">DSM 29955</strain>
    </source>
</reference>
<feature type="compositionally biased region" description="Basic and acidic residues" evidence="1">
    <location>
        <begin position="53"/>
        <end position="62"/>
    </location>
</feature>
<dbReference type="AlphaFoldDB" id="A0A2T6KC38"/>
<dbReference type="PANTHER" id="PTHR35368">
    <property type="entry name" value="HYDROPEROXIDE REDUCTASE"/>
    <property type="match status" value="1"/>
</dbReference>
<evidence type="ECO:0000313" key="3">
    <source>
        <dbReference type="Proteomes" id="UP000244523"/>
    </source>
</evidence>
<gene>
    <name evidence="2" type="ORF">C8N45_110103</name>
</gene>
<dbReference type="RefSeq" id="WP_108387386.1">
    <property type="nucleotide sequence ID" value="NZ_QBUD01000010.1"/>
</dbReference>
<dbReference type="InterPro" id="IPR036102">
    <property type="entry name" value="OsmC/Ohrsf"/>
</dbReference>
<dbReference type="EMBL" id="QBUD01000010">
    <property type="protein sequence ID" value="PUB12464.1"/>
    <property type="molecule type" value="Genomic_DNA"/>
</dbReference>
<sequence>MTETTTAPGLNNVEIGRVISLAEKISSEPHVAATTWRAEVRWDSGFRSSARVRDFDPAHSDEPEQLGGTNTGPNPVEQLLAALGNCLAVGYAANATAAGIEIRDMTIDVEGDLDLHTFLGLREGHAGFSGIKVRVNLDSEADAEALRLLHEKVIGSSPVGHTLSRAIPLDIALA</sequence>
<dbReference type="InterPro" id="IPR015946">
    <property type="entry name" value="KH_dom-like_a/b"/>
</dbReference>
<dbReference type="Gene3D" id="3.30.300.20">
    <property type="match status" value="1"/>
</dbReference>
<dbReference type="InterPro" id="IPR052924">
    <property type="entry name" value="OsmC/Ohr_hydroprdx_reductase"/>
</dbReference>